<keyword evidence="7 14" id="KW-0378">Hydrolase</keyword>
<dbReference type="PANTHER" id="PTHR43651">
    <property type="entry name" value="1,4-ALPHA-GLUCAN-BRANCHING ENZYME"/>
    <property type="match status" value="1"/>
</dbReference>
<dbReference type="PANTHER" id="PTHR43651:SF11">
    <property type="entry name" value="MALTO-OLIGOSYLTREHALOSE TREHALOHYDROLASE"/>
    <property type="match status" value="1"/>
</dbReference>
<dbReference type="InterPro" id="IPR006047">
    <property type="entry name" value="GH13_cat_dom"/>
</dbReference>
<dbReference type="CDD" id="cd11325">
    <property type="entry name" value="AmyAc_GTHase"/>
    <property type="match status" value="1"/>
</dbReference>
<dbReference type="Gene3D" id="3.20.20.80">
    <property type="entry name" value="Glycosidases"/>
    <property type="match status" value="1"/>
</dbReference>
<name>A0ABT0EKZ5_9PSED</name>
<dbReference type="InterPro" id="IPR013783">
    <property type="entry name" value="Ig-like_fold"/>
</dbReference>
<feature type="domain" description="Glycosyl hydrolase family 13 catalytic" evidence="15">
    <location>
        <begin position="91"/>
        <end position="458"/>
    </location>
</feature>
<dbReference type="RefSeq" id="WP_247404073.1">
    <property type="nucleotide sequence ID" value="NZ_JAKNRV010000204.1"/>
</dbReference>
<organism evidence="16 17">
    <name type="scientific">Pseudomonas emilianonis</name>
    <dbReference type="NCBI Taxonomy" id="2915812"/>
    <lineage>
        <taxon>Bacteria</taxon>
        <taxon>Pseudomonadati</taxon>
        <taxon>Pseudomonadota</taxon>
        <taxon>Gammaproteobacteria</taxon>
        <taxon>Pseudomonadales</taxon>
        <taxon>Pseudomonadaceae</taxon>
        <taxon>Pseudomonas</taxon>
    </lineage>
</organism>
<dbReference type="SUPFAM" id="SSF81296">
    <property type="entry name" value="E set domains"/>
    <property type="match status" value="1"/>
</dbReference>
<dbReference type="CDD" id="cd02853">
    <property type="entry name" value="E_set_MTHase_like_N"/>
    <property type="match status" value="1"/>
</dbReference>
<evidence type="ECO:0000313" key="16">
    <source>
        <dbReference type="EMBL" id="MCK1786385.1"/>
    </source>
</evidence>
<dbReference type="EMBL" id="JAKNRV010000204">
    <property type="protein sequence ID" value="MCK1786385.1"/>
    <property type="molecule type" value="Genomic_DNA"/>
</dbReference>
<dbReference type="InterPro" id="IPR012768">
    <property type="entry name" value="Trehalose_TreZ"/>
</dbReference>
<protein>
    <recommendedName>
        <fullName evidence="5 13">Malto-oligosyltrehalose trehalohydrolase</fullName>
        <shortName evidence="14">MTHase</shortName>
        <ecNumber evidence="4 13">3.2.1.141</ecNumber>
    </recommendedName>
    <alternativeName>
        <fullName evidence="11 14">4-alpha-D-((1-&gt;4)-alpha-D-glucano)trehalose trehalohydrolase</fullName>
    </alternativeName>
    <alternativeName>
        <fullName evidence="10 14">Maltooligosyl trehalose trehalohydrolase</fullName>
    </alternativeName>
</protein>
<sequence length="581" mass="65002">MPLRTLETWPHGAIMLDAQHTRFALWAPDAFYVSVELEDGKSIAMLPQADGWFETEIKCPAGTRYRYNIDGEMDVPDPASRAQDADVHGWSLVVDSLAYAWRHNHWQGRPWHEAVIYELHVGALGGYAQVEKHLPRLAELGVTAIELMPLAQFPGERNWGYDGVLPYAPQSSYGSPEQLKQLIDSAHEHGLAVILDVVYNHFGPDGNYLGQYAKDFFQEDVHTPWGAGIDFDRREVRNFFLDNALMWLLDYRFDGLRLDAVHAIDNPGFLHELAQRVRQQVDTGRHVWLVLENELNQASLLKHDFDAQWNDDFHNVLHVLLTGETDAYYSDFAQTPTAKLARCLGEGFIYQGHTTRHGHARGEPSSGLPPTAFVAFLQNHDQIGNRALGERLHQLCSPQALKAATTLLLLSPMIPLLFMGDEVNASEPFLFFTDHHGELAEAVREGRRNEFADFAAFHDPERRARIPDPNALSTFEQSAPSFAESAHAQFYRHLLNLRHTHIVPHLPGSIALGAQVLADGAVTARWRLGNGSLLQIDLNLSATALAHAAGQHVLFQTPAHDHTHLAPFSARVTLSPVGEHS</sequence>
<evidence type="ECO:0000256" key="12">
    <source>
        <dbReference type="ARBA" id="ARBA00034013"/>
    </source>
</evidence>
<dbReference type="SMART" id="SM00642">
    <property type="entry name" value="Aamy"/>
    <property type="match status" value="1"/>
</dbReference>
<evidence type="ECO:0000259" key="15">
    <source>
        <dbReference type="SMART" id="SM00642"/>
    </source>
</evidence>
<comment type="catalytic activity">
    <reaction evidence="12 14">
        <text>hydrolysis of (1-&gt;4)-alpha-D-glucosidic linkage in 4-alpha-D-[(1-&gt;4)-alpha-D-glucanosyl]n trehalose to yield trehalose and (1-&gt;4)-alpha-D-glucan.</text>
        <dbReference type="EC" id="3.2.1.141"/>
    </reaction>
</comment>
<dbReference type="EC" id="3.2.1.141" evidence="4 13"/>
<evidence type="ECO:0000256" key="8">
    <source>
        <dbReference type="ARBA" id="ARBA00023277"/>
    </source>
</evidence>
<dbReference type="SUPFAM" id="SSF51445">
    <property type="entry name" value="(Trans)glycosidases"/>
    <property type="match status" value="1"/>
</dbReference>
<evidence type="ECO:0000256" key="7">
    <source>
        <dbReference type="ARBA" id="ARBA00022801"/>
    </source>
</evidence>
<evidence type="ECO:0000256" key="5">
    <source>
        <dbReference type="ARBA" id="ARBA00015938"/>
    </source>
</evidence>
<proteinExistence type="inferred from homology"/>
<evidence type="ECO:0000256" key="3">
    <source>
        <dbReference type="ARBA" id="ARBA00008061"/>
    </source>
</evidence>
<accession>A0ABT0EKZ5</accession>
<evidence type="ECO:0000256" key="10">
    <source>
        <dbReference type="ARBA" id="ARBA00032057"/>
    </source>
</evidence>
<dbReference type="Gene3D" id="1.10.10.760">
    <property type="entry name" value="E-set domains of sugar-utilizing enzymes"/>
    <property type="match status" value="1"/>
</dbReference>
<evidence type="ECO:0000313" key="17">
    <source>
        <dbReference type="Proteomes" id="UP001317085"/>
    </source>
</evidence>
<dbReference type="NCBIfam" id="TIGR02402">
    <property type="entry name" value="trehalose_TreZ"/>
    <property type="match status" value="1"/>
</dbReference>
<keyword evidence="6" id="KW-0963">Cytoplasm</keyword>
<evidence type="ECO:0000256" key="6">
    <source>
        <dbReference type="ARBA" id="ARBA00022490"/>
    </source>
</evidence>
<keyword evidence="9 14" id="KW-0326">Glycosidase</keyword>
<comment type="pathway">
    <text evidence="2 14">Glycan biosynthesis; trehalose biosynthesis.</text>
</comment>
<dbReference type="Proteomes" id="UP001317085">
    <property type="component" value="Unassembled WGS sequence"/>
</dbReference>
<dbReference type="InterPro" id="IPR022567">
    <property type="entry name" value="DUF3459"/>
</dbReference>
<dbReference type="Gene3D" id="2.60.40.10">
    <property type="entry name" value="Immunoglobulins"/>
    <property type="match status" value="1"/>
</dbReference>
<dbReference type="PIRSF" id="PIRSF006337">
    <property type="entry name" value="Trehalose_TreZ"/>
    <property type="match status" value="1"/>
</dbReference>
<dbReference type="InterPro" id="IPR017853">
    <property type="entry name" value="GH"/>
</dbReference>
<evidence type="ECO:0000256" key="9">
    <source>
        <dbReference type="ARBA" id="ARBA00023295"/>
    </source>
</evidence>
<dbReference type="Pfam" id="PF11941">
    <property type="entry name" value="DUF3459"/>
    <property type="match status" value="1"/>
</dbReference>
<evidence type="ECO:0000256" key="4">
    <source>
        <dbReference type="ARBA" id="ARBA00012268"/>
    </source>
</evidence>
<dbReference type="Pfam" id="PF00128">
    <property type="entry name" value="Alpha-amylase"/>
    <property type="match status" value="1"/>
</dbReference>
<comment type="similarity">
    <text evidence="3 14">Belongs to the glycosyl hydrolase 13 family.</text>
</comment>
<dbReference type="InterPro" id="IPR014756">
    <property type="entry name" value="Ig_E-set"/>
</dbReference>
<keyword evidence="8" id="KW-0119">Carbohydrate metabolism</keyword>
<evidence type="ECO:0000256" key="13">
    <source>
        <dbReference type="NCBIfam" id="TIGR02402"/>
    </source>
</evidence>
<dbReference type="InterPro" id="IPR044901">
    <property type="entry name" value="Trehalose_TreZ_E-set_sf"/>
</dbReference>
<comment type="caution">
    <text evidence="16">The sequence shown here is derived from an EMBL/GenBank/DDBJ whole genome shotgun (WGS) entry which is preliminary data.</text>
</comment>
<evidence type="ECO:0000256" key="1">
    <source>
        <dbReference type="ARBA" id="ARBA00004496"/>
    </source>
</evidence>
<evidence type="ECO:0000256" key="14">
    <source>
        <dbReference type="PIRNR" id="PIRNR006337"/>
    </source>
</evidence>
<gene>
    <name evidence="16" type="primary">treZ</name>
    <name evidence="16" type="ORF">L9Z73_19115</name>
</gene>
<comment type="subcellular location">
    <subcellularLocation>
        <location evidence="1">Cytoplasm</location>
    </subcellularLocation>
</comment>
<evidence type="ECO:0000256" key="2">
    <source>
        <dbReference type="ARBA" id="ARBA00005199"/>
    </source>
</evidence>
<reference evidence="16 17" key="1">
    <citation type="submission" date="2022-02" db="EMBL/GenBank/DDBJ databases">
        <title>Comparative genomics of the first Antarctic Pseudomonas spp. capable of biotransforming 2,4,6-Trinitrotoluene.</title>
        <authorList>
            <person name="Cabrera M.A."/>
            <person name="Marquez S.L."/>
            <person name="Perez-Donoso J.M."/>
        </authorList>
    </citation>
    <scope>NUCLEOTIDE SEQUENCE [LARGE SCALE GENOMIC DNA]</scope>
    <source>
        <strain evidence="16 17">TNT11</strain>
    </source>
</reference>
<evidence type="ECO:0000256" key="11">
    <source>
        <dbReference type="ARBA" id="ARBA00033284"/>
    </source>
</evidence>
<keyword evidence="17" id="KW-1185">Reference proteome</keyword>